<feature type="domain" description="SET" evidence="9">
    <location>
        <begin position="506"/>
        <end position="700"/>
    </location>
</feature>
<reference evidence="12" key="1">
    <citation type="submission" date="2022-06" db="EMBL/GenBank/DDBJ databases">
        <authorList>
            <consortium name="SYNGENTA / RWTH Aachen University"/>
        </authorList>
    </citation>
    <scope>NUCLEOTIDE SEQUENCE</scope>
</reference>
<evidence type="ECO:0000256" key="4">
    <source>
        <dbReference type="ARBA" id="ARBA00022679"/>
    </source>
</evidence>
<feature type="domain" description="Pre-SET" evidence="10">
    <location>
        <begin position="398"/>
        <end position="503"/>
    </location>
</feature>
<evidence type="ECO:0000256" key="3">
    <source>
        <dbReference type="ARBA" id="ARBA00022603"/>
    </source>
</evidence>
<sequence>MPGESRGRSSLPQPPTTGIPNPQSSLRNYQATRIFPKPDHQSHHHYANNPVQGSSKTQSIGKKPQSPPTARSIPQGTVIEIFSSSDEERDIRAVSIKKRATEHSSHISVNQSRNSISLNRSSQENETPAIANNKPKDETSLFGTKTPRLDKKHNKNIFFSRSYLAPFERLITNIGSQPAQDFQGRPILWDDGSQAAREAGRPKPRNPALFYTKRQRLNAGSEKEKKALHTAMPMGLLSAALKIPNHSSSSNGRTMQTNGAGSLNNGCPMHNGKSLEDSSKAAREALRRSQSPDWSEVPKHFRPLQGKERPEEFSTDLQNTWMFENNPDLTTPLGQLIFIEEINNNQMWENPEVPLLSIGLTKEAQEDNRDRTLAPPLEFVYTDRIVYKNKQSPIPPSWHCNCKGDCRHNPNCACRAYQTDMIHRILSSFESEIEIKDSLKNFDGFAYTSTRKSLNSHSKKPENDDPEARVIKDIFVQSQLPVFECNSLCGCGPECLNRTVGRGRREKLSLQKTVSRGWGVFTEHSIPAGRLITHYSGELITDKMSGERGESLYDKIGRTYVFDLDPWWINQVCKGYNLDKDGILVLNRGLGNEREDSSHSAPVSRIEASKSKTPNPSNSKKPNSMTDKKSERGKDIGVQCVYSVDAFFYGNVARFINHSCEANTGIVPIYIDDDDPTRPIFAMFSTKQIQKGKEITTSYCDPHESESGDESSNPQAPDPQSAARMMQCKCGAKKCRGVMFG</sequence>
<dbReference type="SMART" id="SM00317">
    <property type="entry name" value="SET"/>
    <property type="match status" value="1"/>
</dbReference>
<dbReference type="InterPro" id="IPR007728">
    <property type="entry name" value="Pre-SET_dom"/>
</dbReference>
<dbReference type="InterPro" id="IPR046341">
    <property type="entry name" value="SET_dom_sf"/>
</dbReference>
<dbReference type="PANTHER" id="PTHR46223:SF4">
    <property type="entry name" value="HISTONE-LYSINE N-METHYLTRANSFERASE-RELATED"/>
    <property type="match status" value="1"/>
</dbReference>
<evidence type="ECO:0000256" key="5">
    <source>
        <dbReference type="ARBA" id="ARBA00022691"/>
    </source>
</evidence>
<name>A0AAV0B0D1_PHAPC</name>
<dbReference type="GO" id="GO:0008270">
    <property type="term" value="F:zinc ion binding"/>
    <property type="evidence" value="ECO:0007669"/>
    <property type="project" value="InterPro"/>
</dbReference>
<feature type="region of interest" description="Disordered" evidence="8">
    <location>
        <begin position="698"/>
        <end position="721"/>
    </location>
</feature>
<keyword evidence="2" id="KW-0158">Chromosome</keyword>
<feature type="compositionally biased region" description="Polar residues" evidence="8">
    <location>
        <begin position="49"/>
        <end position="60"/>
    </location>
</feature>
<accession>A0AAV0B0D1</accession>
<feature type="compositionally biased region" description="Polar residues" evidence="8">
    <location>
        <begin position="18"/>
        <end position="31"/>
    </location>
</feature>
<dbReference type="InterPro" id="IPR050973">
    <property type="entry name" value="H3K9_Histone-Lys_N-MTase"/>
</dbReference>
<dbReference type="InterPro" id="IPR001214">
    <property type="entry name" value="SET_dom"/>
</dbReference>
<organism evidence="12 13">
    <name type="scientific">Phakopsora pachyrhizi</name>
    <name type="common">Asian soybean rust disease fungus</name>
    <dbReference type="NCBI Taxonomy" id="170000"/>
    <lineage>
        <taxon>Eukaryota</taxon>
        <taxon>Fungi</taxon>
        <taxon>Dikarya</taxon>
        <taxon>Basidiomycota</taxon>
        <taxon>Pucciniomycotina</taxon>
        <taxon>Pucciniomycetes</taxon>
        <taxon>Pucciniales</taxon>
        <taxon>Phakopsoraceae</taxon>
        <taxon>Phakopsora</taxon>
    </lineage>
</organism>
<dbReference type="PROSITE" id="PS50868">
    <property type="entry name" value="POST_SET"/>
    <property type="match status" value="1"/>
</dbReference>
<dbReference type="Gene3D" id="2.170.270.10">
    <property type="entry name" value="SET domain"/>
    <property type="match status" value="1"/>
</dbReference>
<dbReference type="GO" id="GO:0005694">
    <property type="term" value="C:chromosome"/>
    <property type="evidence" value="ECO:0007669"/>
    <property type="project" value="UniProtKB-SubCell"/>
</dbReference>
<dbReference type="AlphaFoldDB" id="A0AAV0B0D1"/>
<dbReference type="GO" id="GO:0046974">
    <property type="term" value="F:histone H3K9 methyltransferase activity"/>
    <property type="evidence" value="ECO:0007669"/>
    <property type="project" value="TreeGrafter"/>
</dbReference>
<dbReference type="Pfam" id="PF00856">
    <property type="entry name" value="SET"/>
    <property type="match status" value="1"/>
</dbReference>
<keyword evidence="7" id="KW-0862">Zinc</keyword>
<dbReference type="PANTHER" id="PTHR46223">
    <property type="entry name" value="HISTONE-LYSINE N-METHYLTRANSFERASE SUV39H"/>
    <property type="match status" value="1"/>
</dbReference>
<feature type="compositionally biased region" description="Polar residues" evidence="8">
    <location>
        <begin position="106"/>
        <end position="126"/>
    </location>
</feature>
<feature type="domain" description="Post-SET" evidence="11">
    <location>
        <begin position="724"/>
        <end position="740"/>
    </location>
</feature>
<dbReference type="SUPFAM" id="SSF82199">
    <property type="entry name" value="SET domain"/>
    <property type="match status" value="1"/>
</dbReference>
<gene>
    <name evidence="12" type="ORF">PPACK8108_LOCUS11568</name>
</gene>
<dbReference type="EMBL" id="CALTRL010002683">
    <property type="protein sequence ID" value="CAH7676432.1"/>
    <property type="molecule type" value="Genomic_DNA"/>
</dbReference>
<dbReference type="Proteomes" id="UP001153365">
    <property type="component" value="Unassembled WGS sequence"/>
</dbReference>
<feature type="region of interest" description="Disordered" evidence="8">
    <location>
        <begin position="99"/>
        <end position="148"/>
    </location>
</feature>
<evidence type="ECO:0000259" key="9">
    <source>
        <dbReference type="PROSITE" id="PS50280"/>
    </source>
</evidence>
<comment type="subcellular location">
    <subcellularLocation>
        <location evidence="1">Chromosome</location>
    </subcellularLocation>
</comment>
<dbReference type="PROSITE" id="PS50867">
    <property type="entry name" value="PRE_SET"/>
    <property type="match status" value="1"/>
</dbReference>
<evidence type="ECO:0000256" key="6">
    <source>
        <dbReference type="ARBA" id="ARBA00022723"/>
    </source>
</evidence>
<dbReference type="Pfam" id="PF05033">
    <property type="entry name" value="Pre-SET"/>
    <property type="match status" value="1"/>
</dbReference>
<comment type="caution">
    <text evidence="12">The sequence shown here is derived from an EMBL/GenBank/DDBJ whole genome shotgun (WGS) entry which is preliminary data.</text>
</comment>
<evidence type="ECO:0000313" key="13">
    <source>
        <dbReference type="Proteomes" id="UP001153365"/>
    </source>
</evidence>
<keyword evidence="13" id="KW-1185">Reference proteome</keyword>
<keyword evidence="4" id="KW-0808">Transferase</keyword>
<dbReference type="GO" id="GO:0032259">
    <property type="term" value="P:methylation"/>
    <property type="evidence" value="ECO:0007669"/>
    <property type="project" value="UniProtKB-KW"/>
</dbReference>
<keyword evidence="6" id="KW-0479">Metal-binding</keyword>
<dbReference type="PROSITE" id="PS50280">
    <property type="entry name" value="SET"/>
    <property type="match status" value="1"/>
</dbReference>
<feature type="region of interest" description="Disordered" evidence="8">
    <location>
        <begin position="279"/>
        <end position="300"/>
    </location>
</feature>
<feature type="region of interest" description="Disordered" evidence="8">
    <location>
        <begin position="592"/>
        <end position="631"/>
    </location>
</feature>
<evidence type="ECO:0000256" key="7">
    <source>
        <dbReference type="ARBA" id="ARBA00022833"/>
    </source>
</evidence>
<evidence type="ECO:0000256" key="1">
    <source>
        <dbReference type="ARBA" id="ARBA00004286"/>
    </source>
</evidence>
<dbReference type="SMART" id="SM00468">
    <property type="entry name" value="PreSET"/>
    <property type="match status" value="1"/>
</dbReference>
<evidence type="ECO:0000313" key="12">
    <source>
        <dbReference type="EMBL" id="CAH7676432.1"/>
    </source>
</evidence>
<proteinExistence type="predicted"/>
<dbReference type="GO" id="GO:0005634">
    <property type="term" value="C:nucleus"/>
    <property type="evidence" value="ECO:0007669"/>
    <property type="project" value="InterPro"/>
</dbReference>
<feature type="compositionally biased region" description="Low complexity" evidence="8">
    <location>
        <begin position="611"/>
        <end position="624"/>
    </location>
</feature>
<keyword evidence="5" id="KW-0949">S-adenosyl-L-methionine</keyword>
<evidence type="ECO:0000259" key="10">
    <source>
        <dbReference type="PROSITE" id="PS50867"/>
    </source>
</evidence>
<evidence type="ECO:0000259" key="11">
    <source>
        <dbReference type="PROSITE" id="PS50868"/>
    </source>
</evidence>
<keyword evidence="3" id="KW-0489">Methyltransferase</keyword>
<evidence type="ECO:0000256" key="2">
    <source>
        <dbReference type="ARBA" id="ARBA00022454"/>
    </source>
</evidence>
<dbReference type="InterPro" id="IPR003616">
    <property type="entry name" value="Post-SET_dom"/>
</dbReference>
<feature type="region of interest" description="Disordered" evidence="8">
    <location>
        <begin position="1"/>
        <end position="86"/>
    </location>
</feature>
<protein>
    <submittedName>
        <fullName evidence="12">Expressed protein</fullName>
    </submittedName>
</protein>
<evidence type="ECO:0000256" key="8">
    <source>
        <dbReference type="SAM" id="MobiDB-lite"/>
    </source>
</evidence>